<dbReference type="Gene3D" id="3.30.1360.40">
    <property type="match status" value="1"/>
</dbReference>
<evidence type="ECO:0000256" key="15">
    <source>
        <dbReference type="ARBA" id="ARBA00031138"/>
    </source>
</evidence>
<feature type="domain" description="Toprim" evidence="19">
    <location>
        <begin position="439"/>
        <end position="553"/>
    </location>
</feature>
<evidence type="ECO:0000256" key="6">
    <source>
        <dbReference type="ARBA" id="ARBA00012895"/>
    </source>
</evidence>
<dbReference type="InterPro" id="IPR013758">
    <property type="entry name" value="Topo_IIA_A/C_ab"/>
</dbReference>
<evidence type="ECO:0000256" key="8">
    <source>
        <dbReference type="ARBA" id="ARBA00022723"/>
    </source>
</evidence>
<evidence type="ECO:0000259" key="20">
    <source>
        <dbReference type="PROSITE" id="PS52040"/>
    </source>
</evidence>
<keyword evidence="13 16" id="KW-0238">DNA-binding</keyword>
<dbReference type="Pfam" id="PF00204">
    <property type="entry name" value="DNA_gyraseB"/>
    <property type="match status" value="1"/>
</dbReference>
<dbReference type="InterPro" id="IPR020568">
    <property type="entry name" value="Ribosomal_Su5_D2-typ_SF"/>
</dbReference>
<accession>E3VYF1</accession>
<dbReference type="EC" id="5.6.2.2" evidence="6"/>
<dbReference type="PRINTS" id="PR01158">
    <property type="entry name" value="TOPISMRASEII"/>
</dbReference>
<dbReference type="FunFam" id="3.90.199.10:FF:000002">
    <property type="entry name" value="DNA topoisomerase 2"/>
    <property type="match status" value="1"/>
</dbReference>
<dbReference type="Proteomes" id="UP000201519">
    <property type="component" value="Segment"/>
</dbReference>
<comment type="similarity">
    <text evidence="5">Belongs to the type II topoisomerase family.</text>
</comment>
<evidence type="ECO:0000313" key="21">
    <source>
        <dbReference type="EMBL" id="ADO18661.1"/>
    </source>
</evidence>
<dbReference type="InterPro" id="IPR034157">
    <property type="entry name" value="TOPRIM_TopoII"/>
</dbReference>
<dbReference type="PRINTS" id="PR00418">
    <property type="entry name" value="TPI2FAMILY"/>
</dbReference>
<evidence type="ECO:0000259" key="19">
    <source>
        <dbReference type="PROSITE" id="PS50880"/>
    </source>
</evidence>
<evidence type="ECO:0000256" key="3">
    <source>
        <dbReference type="ARBA" id="ARBA00001936"/>
    </source>
</evidence>
<dbReference type="SUPFAM" id="SSF55874">
    <property type="entry name" value="ATPase domain of HSP90 chaperone/DNA topoisomerase II/histidine kinase"/>
    <property type="match status" value="1"/>
</dbReference>
<dbReference type="GeneID" id="9925106"/>
<dbReference type="PANTHER" id="PTHR10169:SF38">
    <property type="entry name" value="DNA TOPOISOMERASE 2"/>
    <property type="match status" value="1"/>
</dbReference>
<reference evidence="23 26" key="3">
    <citation type="submission" date="2014-10" db="EMBL/GenBank/DDBJ databases">
        <title>Pan-genome analysis of Brazilian lineage A amoebal mimiviruses.</title>
        <authorList>
            <person name="Assis F.L."/>
            <person name="Abrahao J.S."/>
            <person name="Kroon E.G."/>
            <person name="Dornas F.P."/>
            <person name="Andrade K.R."/>
            <person name="Borato P.V.M."/>
            <person name="Pilotto M.R."/>
            <person name="Benamar S."/>
            <person name="LaScola B."/>
            <person name="Colson P."/>
        </authorList>
    </citation>
    <scope>NUCLEOTIDE SEQUENCE [LARGE SCALE GENOMIC DNA]</scope>
    <source>
        <strain evidence="23 26">Amazonia</strain>
    </source>
</reference>
<keyword evidence="14 16" id="KW-0413">Isomerase</keyword>
<evidence type="ECO:0000313" key="24">
    <source>
        <dbReference type="Proteomes" id="UP000201519"/>
    </source>
</evidence>
<organism evidence="21 24">
    <name type="scientific">Acanthamoeba polyphaga mimivirus</name>
    <name type="common">APMV</name>
    <dbReference type="NCBI Taxonomy" id="212035"/>
    <lineage>
        <taxon>Viruses</taxon>
        <taxon>Varidnaviria</taxon>
        <taxon>Bamfordvirae</taxon>
        <taxon>Nucleocytoviricota</taxon>
        <taxon>Megaviricetes</taxon>
        <taxon>Imitervirales</taxon>
        <taxon>Mimiviridae</taxon>
        <taxon>Megamimivirinae</taxon>
        <taxon>Mimivirus</taxon>
        <taxon>Mimivirus bradfordmassiliense</taxon>
    </lineage>
</organism>
<protein>
    <recommendedName>
        <fullName evidence="7">DNA topoisomerase 2</fullName>
        <ecNumber evidence="6">5.6.2.2</ecNumber>
    </recommendedName>
    <alternativeName>
        <fullName evidence="15">DNA topoisomerase II</fullName>
    </alternativeName>
</protein>
<dbReference type="InterPro" id="IPR001154">
    <property type="entry name" value="TopoII_euk"/>
</dbReference>
<dbReference type="Pfam" id="PF02518">
    <property type="entry name" value="HATPase_c"/>
    <property type="match status" value="1"/>
</dbReference>
<keyword evidence="17" id="KW-0175">Coiled coil</keyword>
<keyword evidence="9" id="KW-0547">Nucleotide-binding</keyword>
<dbReference type="KEGG" id="vg:9925106"/>
<feature type="region of interest" description="Disordered" evidence="18">
    <location>
        <begin position="977"/>
        <end position="1015"/>
    </location>
</feature>
<dbReference type="InterPro" id="IPR031660">
    <property type="entry name" value="TOPRIM_C"/>
</dbReference>
<dbReference type="InterPro" id="IPR003594">
    <property type="entry name" value="HATPase_dom"/>
</dbReference>
<dbReference type="Gene3D" id="3.40.50.670">
    <property type="match status" value="2"/>
</dbReference>
<evidence type="ECO:0000313" key="23">
    <source>
        <dbReference type="EMBL" id="AKI81148.1"/>
    </source>
</evidence>
<dbReference type="GO" id="GO:0003918">
    <property type="term" value="F:DNA topoisomerase type II (double strand cut, ATP-hydrolyzing) activity"/>
    <property type="evidence" value="ECO:0007669"/>
    <property type="project" value="UniProtKB-EC"/>
</dbReference>
<evidence type="ECO:0000256" key="4">
    <source>
        <dbReference type="ARBA" id="ARBA00001946"/>
    </source>
</evidence>
<dbReference type="GO" id="GO:0000819">
    <property type="term" value="P:sister chromatid segregation"/>
    <property type="evidence" value="ECO:0007669"/>
    <property type="project" value="TreeGrafter"/>
</dbReference>
<feature type="domain" description="Topo IIA-type catalytic" evidence="20">
    <location>
        <begin position="737"/>
        <end position="1223"/>
    </location>
</feature>
<dbReference type="GO" id="GO:0005524">
    <property type="term" value="F:ATP binding"/>
    <property type="evidence" value="ECO:0007669"/>
    <property type="project" value="UniProtKB-KW"/>
</dbReference>
<dbReference type="InterPro" id="IPR013760">
    <property type="entry name" value="Topo_IIA-like_dom_sf"/>
</dbReference>
<dbReference type="PANTHER" id="PTHR10169">
    <property type="entry name" value="DNA TOPOISOMERASE/GYRASE"/>
    <property type="match status" value="1"/>
</dbReference>
<comment type="cofactor">
    <cofactor evidence="2">
        <name>Ca(2+)</name>
        <dbReference type="ChEBI" id="CHEBI:29108"/>
    </cofactor>
</comment>
<dbReference type="Gene3D" id="1.10.268.10">
    <property type="entry name" value="Topoisomerase, domain 3"/>
    <property type="match status" value="1"/>
</dbReference>
<dbReference type="SMR" id="A0A0G2Y5M6"/>
<dbReference type="Pfam" id="PF00521">
    <property type="entry name" value="DNA_topoisoIV"/>
    <property type="match status" value="2"/>
</dbReference>
<organismHost>
    <name type="scientific">Acanthamoeba polyphaga</name>
    <name type="common">Amoeba</name>
    <dbReference type="NCBI Taxonomy" id="5757"/>
</organismHost>
<comment type="cofactor">
    <cofactor evidence="3">
        <name>Mn(2+)</name>
        <dbReference type="ChEBI" id="CHEBI:29035"/>
    </cofactor>
</comment>
<evidence type="ECO:0000256" key="5">
    <source>
        <dbReference type="ARBA" id="ARBA00011080"/>
    </source>
</evidence>
<feature type="region of interest" description="Disordered" evidence="18">
    <location>
        <begin position="1244"/>
        <end position="1263"/>
    </location>
</feature>
<dbReference type="InterPro" id="IPR013759">
    <property type="entry name" value="Topo_IIA_B_C"/>
</dbReference>
<dbReference type="InterPro" id="IPR002205">
    <property type="entry name" value="Topo_IIA_dom_A"/>
</dbReference>
<reference evidence="22 25" key="1">
    <citation type="journal article" date="2011" name="Proc. Natl. Acad. Sci. U.S.A.">
        <title>Mimivirus shows dramatic genome reduction after intraamoebal culture.</title>
        <authorList>
            <person name="Boyer M."/>
            <person name="Azza S."/>
            <person name="Barrassi L."/>
            <person name="Klose T."/>
            <person name="Campocasso A."/>
            <person name="Pagnier I."/>
            <person name="Fournous G."/>
            <person name="Borg A."/>
            <person name="Robert C."/>
            <person name="Zhang X."/>
            <person name="Desnues C."/>
            <person name="Henrissat B."/>
            <person name="Rossmann M.G."/>
            <person name="La Scola B."/>
            <person name="Raoult D."/>
        </authorList>
    </citation>
    <scope>NUCLEOTIDE SEQUENCE [LARGE SCALE GENOMIC DNA]</scope>
    <source>
        <strain evidence="22">M4</strain>
    </source>
</reference>
<name>A0A0G2Y5M6_MIMIV</name>
<dbReference type="FunFam" id="3.40.50.670:FF:000001">
    <property type="entry name" value="DNA topoisomerase 2"/>
    <property type="match status" value="1"/>
</dbReference>
<dbReference type="PROSITE" id="PS00177">
    <property type="entry name" value="TOPOISOMERASE_II"/>
    <property type="match status" value="1"/>
</dbReference>
<dbReference type="PROSITE" id="PS52040">
    <property type="entry name" value="TOPO_IIA"/>
    <property type="match status" value="1"/>
</dbReference>
<dbReference type="InterPro" id="IPR014721">
    <property type="entry name" value="Ribsml_uS5_D2-typ_fold_subgr"/>
</dbReference>
<dbReference type="FunFam" id="3.30.565.10:FF:000004">
    <property type="entry name" value="DNA topoisomerase 2"/>
    <property type="match status" value="1"/>
</dbReference>
<dbReference type="SMART" id="SM00434">
    <property type="entry name" value="TOP4c"/>
    <property type="match status" value="1"/>
</dbReference>
<dbReference type="GO" id="GO:0046872">
    <property type="term" value="F:metal ion binding"/>
    <property type="evidence" value="ECO:0007669"/>
    <property type="project" value="UniProtKB-KW"/>
</dbReference>
<evidence type="ECO:0000256" key="12">
    <source>
        <dbReference type="ARBA" id="ARBA00023029"/>
    </source>
</evidence>
<dbReference type="EMBL" id="JN036606">
    <property type="protein sequence ID" value="AEJ34722.1"/>
    <property type="molecule type" value="Genomic_DNA"/>
</dbReference>
<comment type="catalytic activity">
    <reaction evidence="1 16">
        <text>ATP-dependent breakage, passage and rejoining of double-stranded DNA.</text>
        <dbReference type="EC" id="5.6.2.2"/>
    </reaction>
</comment>
<evidence type="ECO:0000256" key="7">
    <source>
        <dbReference type="ARBA" id="ARBA00019635"/>
    </source>
</evidence>
<dbReference type="Gene3D" id="3.30.1490.30">
    <property type="match status" value="1"/>
</dbReference>
<evidence type="ECO:0000256" key="16">
    <source>
        <dbReference type="PROSITE-ProRule" id="PRU01384"/>
    </source>
</evidence>
<dbReference type="InterPro" id="IPR006171">
    <property type="entry name" value="TOPRIM_dom"/>
</dbReference>
<accession>A0A0G2Y5M6</accession>
<dbReference type="Pfam" id="PF16898">
    <property type="entry name" value="TOPRIM_C"/>
    <property type="match status" value="2"/>
</dbReference>
<dbReference type="CDD" id="cd03365">
    <property type="entry name" value="TOPRIM_TopoIIA"/>
    <property type="match status" value="1"/>
</dbReference>
<dbReference type="InterPro" id="IPR001241">
    <property type="entry name" value="Topo_IIA"/>
</dbReference>
<dbReference type="Proteomes" id="UP000240552">
    <property type="component" value="Segment"/>
</dbReference>
<keyword evidence="8" id="KW-0479">Metal-binding</keyword>
<evidence type="ECO:0000313" key="22">
    <source>
        <dbReference type="EMBL" id="AEJ34722.1"/>
    </source>
</evidence>
<proteinExistence type="inferred from homology"/>
<dbReference type="InterPro" id="IPR013506">
    <property type="entry name" value="Topo_IIA_bsu_dom2"/>
</dbReference>
<gene>
    <name evidence="21" type="primary">R480</name>
    <name evidence="22" type="ORF">MIMI_R480</name>
</gene>
<keyword evidence="24" id="KW-1185">Reference proteome</keyword>
<dbReference type="SUPFAM" id="SSF56719">
    <property type="entry name" value="Type II DNA topoisomerase"/>
    <property type="match status" value="2"/>
</dbReference>
<evidence type="ECO:0000256" key="17">
    <source>
        <dbReference type="SAM" id="Coils"/>
    </source>
</evidence>
<keyword evidence="10" id="KW-0067">ATP-binding</keyword>
<evidence type="ECO:0000256" key="9">
    <source>
        <dbReference type="ARBA" id="ARBA00022741"/>
    </source>
</evidence>
<dbReference type="InterPro" id="IPR018522">
    <property type="entry name" value="TopoIIA_CS"/>
</dbReference>
<feature type="compositionally biased region" description="Basic residues" evidence="18">
    <location>
        <begin position="1247"/>
        <end position="1263"/>
    </location>
</feature>
<evidence type="ECO:0000256" key="11">
    <source>
        <dbReference type="ARBA" id="ARBA00022842"/>
    </source>
</evidence>
<dbReference type="InterPro" id="IPR036890">
    <property type="entry name" value="HATPase_C_sf"/>
</dbReference>
<dbReference type="SMART" id="SM00433">
    <property type="entry name" value="TOP2c"/>
    <property type="match status" value="1"/>
</dbReference>
<dbReference type="PROSITE" id="PS50880">
    <property type="entry name" value="TOPRIM"/>
    <property type="match status" value="1"/>
</dbReference>
<comment type="cofactor">
    <cofactor evidence="4">
        <name>Mg(2+)</name>
        <dbReference type="ChEBI" id="CHEBI:18420"/>
    </cofactor>
</comment>
<reference evidence="21 24" key="2">
    <citation type="journal article" date="2011" name="Virol. J.">
        <title>Breaking the 1000-gene barrier for Mimivirus using ultra-deep genome and transcriptome sequencing.</title>
        <authorList>
            <person name="Legendre M."/>
            <person name="Santini S."/>
            <person name="Rico A."/>
            <person name="Abergel C."/>
            <person name="Claverie J.M."/>
        </authorList>
    </citation>
    <scope>NUCLEOTIDE SEQUENCE [LARGE SCALE GENOMIC DNA]</scope>
</reference>
<dbReference type="Proteomes" id="UP000274448">
    <property type="component" value="Segment"/>
</dbReference>
<dbReference type="Gene3D" id="3.30.230.10">
    <property type="match status" value="1"/>
</dbReference>
<dbReference type="InterPro" id="IPR050634">
    <property type="entry name" value="DNA_Topoisomerase_II"/>
</dbReference>
<evidence type="ECO:0000256" key="18">
    <source>
        <dbReference type="SAM" id="MobiDB-lite"/>
    </source>
</evidence>
<dbReference type="Gene3D" id="3.90.199.10">
    <property type="entry name" value="Topoisomerase II, domain 5"/>
    <property type="match status" value="1"/>
</dbReference>
<keyword evidence="12 16" id="KW-0799">Topoisomerase</keyword>
<dbReference type="Pfam" id="PF01751">
    <property type="entry name" value="Toprim"/>
    <property type="match status" value="1"/>
</dbReference>
<dbReference type="GO" id="GO:0003677">
    <property type="term" value="F:DNA binding"/>
    <property type="evidence" value="ECO:0007669"/>
    <property type="project" value="UniProtKB-UniRule"/>
</dbReference>
<dbReference type="Gene3D" id="3.30.565.10">
    <property type="entry name" value="Histidine kinase-like ATPase, C-terminal domain"/>
    <property type="match status" value="1"/>
</dbReference>
<feature type="coiled-coil region" evidence="17">
    <location>
        <begin position="1186"/>
        <end position="1213"/>
    </location>
</feature>
<dbReference type="GO" id="GO:0006265">
    <property type="term" value="P:DNA topological change"/>
    <property type="evidence" value="ECO:0007669"/>
    <property type="project" value="UniProtKB-UniRule"/>
</dbReference>
<evidence type="ECO:0000256" key="14">
    <source>
        <dbReference type="ARBA" id="ARBA00023235"/>
    </source>
</evidence>
<dbReference type="InterPro" id="IPR013757">
    <property type="entry name" value="Topo_IIA_A_a_sf"/>
</dbReference>
<evidence type="ECO:0000313" key="25">
    <source>
        <dbReference type="Proteomes" id="UP000240552"/>
    </source>
</evidence>
<evidence type="ECO:0000256" key="2">
    <source>
        <dbReference type="ARBA" id="ARBA00001913"/>
    </source>
</evidence>
<dbReference type="EMBL" id="KM982403">
    <property type="protein sequence ID" value="AKI81148.1"/>
    <property type="molecule type" value="Genomic_DNA"/>
</dbReference>
<dbReference type="SUPFAM" id="SSF54211">
    <property type="entry name" value="Ribosomal protein S5 domain 2-like"/>
    <property type="match status" value="1"/>
</dbReference>
<dbReference type="RefSeq" id="YP_003986988.1">
    <property type="nucleotide sequence ID" value="NC_014649.1"/>
</dbReference>
<sequence length="1263" mass="143449">MSKTSKSNKNPKSIEEKYQKKNLHEHILHSPDTYIGSIEEKTCNMWIFNESAGEDDAKIIFKEITYVPGLYKIYDEVIVNAADHNKRCQTCNIIKVDIDQKTGQISVWNNGDGIDVAIHKEHNIWVPSMIFGELLTSTNYDKNEEKTVGGKNGFGAKLANIYSVEFTIETVDANKGKKFFQRFTNNMYDKEEPKISSFKKSSYTKITFIPDFKKFGLKCLDDDTLALFKKRVFDLAMTTNAKVYFNDKQIVQNNFKKYVGLYFPEGSQHKVVIDDTTHERWKVGVIYDPTDQLEHQNISFVNSICTSRGGTHVEQVVGQIVNGLKTAIVKKAKNVQIKPAMIKENLIFFVDATIVNPDFDTQTKEYLTKKAANFGSKFEVTEKFIKGVIKTGVCDQIIANAKAREEANLSKTDGKGRGPVRYEKLYNAHKAGTKEGYKCTLILTEGDSAKTFAMSGLNVIGRDYYGVFPLRGKLLNVRDASPKKIADNEEITAIKKIVGLEQGKVYDDLKGLRYGSIMILADQDVDGYHIKGLIMNFIHCFWPSLVKYEGFIQSFATPLLKATKGKGKTKQVVAFTSPQSFEEWKKENNDGKGWSIKYYKGLGTSDPAEAQECFADLNDKLVKYFWEPKKKNLESESNSKSVDSNKSKTTNKKKIESEFIEEESDIISDTYKPKNKDISEDAMTLAFAGGREDDRKIWINTYNPDNYLDPSKKRISYYDFIHKELITFSVDDVLRSVPNLMDGFKPSHRKVFYGSVEKNIYKQEIKVSDLTGFVSNMTKYHHGDQSLSSTIVGMAQNYVGSNNLNLLMPLGMFGSRLTGGKDSASPRYLNTKLDDLAKKIFIDYDFDILQHQSEDNCRIEPVYYAPIIPMILVNGAEGIGTGYSTKIYPCNPRDIIANIKRLLTNENPKTMKPWFRHLTGTIEKIDGAKYISRAKYEIIGKDTIHITDLPVGIWTDNYKAFLDNLIVQGTAQNAEEKKASKAVSSAKNTKTTTKAGSKTGSRTRKNPALAKKSQKSVTAKVAKKNPVASSIKTYSEDCTDIRISFTIVFHPGKLDTLIKSGKLDTGLKLVKPLNLTNMHLFNEKGKIKKYDTYGAILRNFVKVRLNLYQKRKDYLLGKWKKEMDILKWKVKFIEYVIEGKIVIFKNGKSKKKEEVLKALEDLKFPKFIVGNESYPSYGYITSIGLFNLTLEEVEKLKKQLADKKQELAILEAKSPEEIWEEELDEFVEAYDIWEKEVDENYNDLLNKKKGSTGKKSRKTSTQK</sequence>
<feature type="compositionally biased region" description="Low complexity" evidence="18">
    <location>
        <begin position="981"/>
        <end position="1000"/>
    </location>
</feature>
<dbReference type="EMBL" id="HQ336222">
    <property type="protein sequence ID" value="ADO18661.1"/>
    <property type="molecule type" value="Genomic_DNA"/>
</dbReference>
<evidence type="ECO:0000313" key="26">
    <source>
        <dbReference type="Proteomes" id="UP000274448"/>
    </source>
</evidence>
<evidence type="ECO:0000256" key="13">
    <source>
        <dbReference type="ARBA" id="ARBA00023125"/>
    </source>
</evidence>
<evidence type="ECO:0000256" key="10">
    <source>
        <dbReference type="ARBA" id="ARBA00022840"/>
    </source>
</evidence>
<evidence type="ECO:0000256" key="1">
    <source>
        <dbReference type="ARBA" id="ARBA00000185"/>
    </source>
</evidence>
<keyword evidence="11" id="KW-0460">Magnesium</keyword>
<feature type="active site" description="O-(5'-phospho-DNA)-tyrosine intermediate" evidence="16">
    <location>
        <position position="828"/>
    </location>
</feature>